<dbReference type="Proteomes" id="UP000076532">
    <property type="component" value="Unassembled WGS sequence"/>
</dbReference>
<reference evidence="2 3" key="1">
    <citation type="journal article" date="2016" name="Mol. Biol. Evol.">
        <title>Comparative Genomics of Early-Diverging Mushroom-Forming Fungi Provides Insights into the Origins of Lignocellulose Decay Capabilities.</title>
        <authorList>
            <person name="Nagy L.G."/>
            <person name="Riley R."/>
            <person name="Tritt A."/>
            <person name="Adam C."/>
            <person name="Daum C."/>
            <person name="Floudas D."/>
            <person name="Sun H."/>
            <person name="Yadav J.S."/>
            <person name="Pangilinan J."/>
            <person name="Larsson K.H."/>
            <person name="Matsuura K."/>
            <person name="Barry K."/>
            <person name="Labutti K."/>
            <person name="Kuo R."/>
            <person name="Ohm R.A."/>
            <person name="Bhattacharya S.S."/>
            <person name="Shirouzu T."/>
            <person name="Yoshinaga Y."/>
            <person name="Martin F.M."/>
            <person name="Grigoriev I.V."/>
            <person name="Hibbett D.S."/>
        </authorList>
    </citation>
    <scope>NUCLEOTIDE SEQUENCE [LARGE SCALE GENOMIC DNA]</scope>
    <source>
        <strain evidence="2 3">CBS 109695</strain>
    </source>
</reference>
<accession>A0A165XX91</accession>
<dbReference type="AlphaFoldDB" id="A0A165XX91"/>
<name>A0A165XX91_9AGAM</name>
<dbReference type="EMBL" id="KV417710">
    <property type="protein sequence ID" value="KZP08989.1"/>
    <property type="molecule type" value="Genomic_DNA"/>
</dbReference>
<keyword evidence="3" id="KW-1185">Reference proteome</keyword>
<sequence length="296" mass="32502">MAQIWLQICEPSYSFKENAANTTSRARAVAGQSRHSASGRNLTFPDWATPPRAPMHTITGPRDSPTPARECGHGWVFAVWPLGVARHGTGRRVWERRACMGLAGVRGSSEWARDRRVHMGPAGMHGTGEHDGTGGRHGTGRHTWEQLGTRGTGGCVWERRVGKGAAGAHAGASRRVVGERRVCMGWRACDGLVGTRGCVSVWGLTHGLDGWRADTGTHGACRGRLVSVGDADVRLRIRASGRVGTGRHTWERLGTHGTGRRVWERQAHMGAASVHRTGGRAWDWRARWDRRARWDW</sequence>
<protein>
    <submittedName>
        <fullName evidence="2">Uncharacterized protein</fullName>
    </submittedName>
</protein>
<evidence type="ECO:0000313" key="3">
    <source>
        <dbReference type="Proteomes" id="UP000076532"/>
    </source>
</evidence>
<proteinExistence type="predicted"/>
<organism evidence="2 3">
    <name type="scientific">Athelia psychrophila</name>
    <dbReference type="NCBI Taxonomy" id="1759441"/>
    <lineage>
        <taxon>Eukaryota</taxon>
        <taxon>Fungi</taxon>
        <taxon>Dikarya</taxon>
        <taxon>Basidiomycota</taxon>
        <taxon>Agaricomycotina</taxon>
        <taxon>Agaricomycetes</taxon>
        <taxon>Agaricomycetidae</taxon>
        <taxon>Atheliales</taxon>
        <taxon>Atheliaceae</taxon>
        <taxon>Athelia</taxon>
    </lineage>
</organism>
<evidence type="ECO:0000256" key="1">
    <source>
        <dbReference type="SAM" id="MobiDB-lite"/>
    </source>
</evidence>
<feature type="region of interest" description="Disordered" evidence="1">
    <location>
        <begin position="33"/>
        <end position="53"/>
    </location>
</feature>
<gene>
    <name evidence="2" type="ORF">FIBSPDRAFT_900868</name>
</gene>
<feature type="region of interest" description="Disordered" evidence="1">
    <location>
        <begin position="120"/>
        <end position="150"/>
    </location>
</feature>
<evidence type="ECO:0000313" key="2">
    <source>
        <dbReference type="EMBL" id="KZP08989.1"/>
    </source>
</evidence>